<reference evidence="1" key="1">
    <citation type="submission" date="2019-11" db="EMBL/GenBank/DDBJ databases">
        <title>Nori genome reveals adaptations in red seaweeds to the harsh intertidal environment.</title>
        <authorList>
            <person name="Wang D."/>
            <person name="Mao Y."/>
        </authorList>
    </citation>
    <scope>NUCLEOTIDE SEQUENCE</scope>
    <source>
        <tissue evidence="1">Gametophyte</tissue>
    </source>
</reference>
<proteinExistence type="predicted"/>
<comment type="caution">
    <text evidence="1">The sequence shown here is derived from an EMBL/GenBank/DDBJ whole genome shotgun (WGS) entry which is preliminary data.</text>
</comment>
<name>A0ACC3CK30_PYRYE</name>
<dbReference type="Proteomes" id="UP000798662">
    <property type="component" value="Chromosome 3"/>
</dbReference>
<keyword evidence="2" id="KW-1185">Reference proteome</keyword>
<gene>
    <name evidence="1" type="ORF">I4F81_012684</name>
</gene>
<accession>A0ACC3CK30</accession>
<protein>
    <submittedName>
        <fullName evidence="1">Uncharacterized protein</fullName>
    </submittedName>
</protein>
<evidence type="ECO:0000313" key="1">
    <source>
        <dbReference type="EMBL" id="KAK1870222.1"/>
    </source>
</evidence>
<organism evidence="1 2">
    <name type="scientific">Pyropia yezoensis</name>
    <name type="common">Susabi-nori</name>
    <name type="synonym">Porphyra yezoensis</name>
    <dbReference type="NCBI Taxonomy" id="2788"/>
    <lineage>
        <taxon>Eukaryota</taxon>
        <taxon>Rhodophyta</taxon>
        <taxon>Bangiophyceae</taxon>
        <taxon>Bangiales</taxon>
        <taxon>Bangiaceae</taxon>
        <taxon>Pyropia</taxon>
    </lineage>
</organism>
<dbReference type="EMBL" id="CM020620">
    <property type="protein sequence ID" value="KAK1870222.1"/>
    <property type="molecule type" value="Genomic_DNA"/>
</dbReference>
<evidence type="ECO:0000313" key="2">
    <source>
        <dbReference type="Proteomes" id="UP000798662"/>
    </source>
</evidence>
<sequence>MVPPPPPHPLLPQLYFRCPLAFAAALSGVPPALGPAAAPAVCHVPRRLAAGGAPRRRRPPLHPSMASPALPAGTPAAAGANGDKATSPPPSTSAALPPTHAPAPVESVGGQRVANKNEYICALRATLGLDGGGGWAAQPPALAATDLFWQSMQAEARTAAAKEPLLASFLFNSVLNHRTLGSALAFHLANKLASAAMPATLLMEVCREALAGGAAAASGHPALGWATSLGGDPGAAAAAASAAAAAAAMDRTLRLDLLAVMERDPACTQLIDALLYFKGFHALQAHRVAHALWTTDRRPLAYFLQSQVSKRLQVDVHPAAVVGAGAFWDHATGLVIGETAVLGDNVSLLHSVTLGGSGKKHGVRHPRLGDGVLVGAGATLLGPVKVGAGAQVGACSLVLEDVAPHVTVVGVPGVAVPALHMRHERCVEAEGQMSSFFVQGNGAASDGNVGNSGGNGTTSAGNGATSAGNGATPGGDTVASEG</sequence>